<dbReference type="Pfam" id="PF17863">
    <property type="entry name" value="AAA_lid_2"/>
    <property type="match status" value="1"/>
</dbReference>
<dbReference type="GO" id="GO:0016851">
    <property type="term" value="F:magnesium chelatase activity"/>
    <property type="evidence" value="ECO:0007669"/>
    <property type="project" value="UniProtKB-EC"/>
</dbReference>
<dbReference type="Proteomes" id="UP000045706">
    <property type="component" value="Unassembled WGS sequence"/>
</dbReference>
<organism evidence="5 6">
    <name type="scientific">Verticillium longisporum</name>
    <name type="common">Verticillium dahliae var. longisporum</name>
    <dbReference type="NCBI Taxonomy" id="100787"/>
    <lineage>
        <taxon>Eukaryota</taxon>
        <taxon>Fungi</taxon>
        <taxon>Dikarya</taxon>
        <taxon>Ascomycota</taxon>
        <taxon>Pezizomycotina</taxon>
        <taxon>Sordariomycetes</taxon>
        <taxon>Hypocreomycetidae</taxon>
        <taxon>Glomerellales</taxon>
        <taxon>Plectosphaerellaceae</taxon>
        <taxon>Verticillium</taxon>
    </lineage>
</organism>
<evidence type="ECO:0000313" key="6">
    <source>
        <dbReference type="Proteomes" id="UP000045706"/>
    </source>
</evidence>
<reference evidence="6" key="1">
    <citation type="submission" date="2015-05" db="EMBL/GenBank/DDBJ databases">
        <authorList>
            <person name="Fogelqvist Johan"/>
        </authorList>
    </citation>
    <scope>NUCLEOTIDE SEQUENCE [LARGE SCALE GENOMIC DNA]</scope>
</reference>
<dbReference type="EMBL" id="CVQI01035495">
    <property type="protein sequence ID" value="CRK46272.1"/>
    <property type="molecule type" value="Genomic_DNA"/>
</dbReference>
<evidence type="ECO:0000256" key="1">
    <source>
        <dbReference type="ARBA" id="ARBA00012825"/>
    </source>
</evidence>
<protein>
    <recommendedName>
        <fullName evidence="1">magnesium chelatase</fullName>
        <ecNumber evidence="1">6.6.1.1</ecNumber>
    </recommendedName>
</protein>
<evidence type="ECO:0000256" key="2">
    <source>
        <dbReference type="ARBA" id="ARBA00023444"/>
    </source>
</evidence>
<sequence>MSSIWLFLEETLDALHDHGPDFGIRFRLALTAWSRRLLARMRRARSTAGYRPLHTHSRNHSTLSDMDTDTDVELEPDSPLGAHHDCSHGPSSPPPPPPPPHMADDILLGKVHGLSDLELAGLLCLMSREHCLISTPPEALDELIEELQLIFTKTFGLKCVVVDCHAHTTLDDFAAAILTSKPQSRTPSPFQTRNSAEPSYFIFTKTFGLKCVVVDCHAHTTLDDFAAVILTSKPQSRTPSPFQTRTSAEPSYFVARPGALTPLTSLSATSPGHPPPAIANVILARNLDQAPKAVHIQALELLRTRRIFTRTAVQAAPKQFLFVAALGAQSGGHARVTPHLNDFLYLAHWHDPDLGFANLDERFEATVGDGGSETGSMESVVKKSVNGDLRVEDDPLLSDVDIAALARLSQGVQIDVDVLRYQMNLISFLRMHRAVGGGVSPTATKHFEQLIKALAPLHQLDYATPGLVALALRKIYLHRIQIVEPEHERSMQWGSELEAVEALLEDIGPEEVMEEVLDMVATPL</sequence>
<dbReference type="InterPro" id="IPR041628">
    <property type="entry name" value="ChlI/MoxR_AAA_lid"/>
</dbReference>
<dbReference type="Gene3D" id="1.10.8.80">
    <property type="entry name" value="Magnesium chelatase subunit I, C-Terminal domain"/>
    <property type="match status" value="1"/>
</dbReference>
<proteinExistence type="predicted"/>
<feature type="compositionally biased region" description="Pro residues" evidence="3">
    <location>
        <begin position="91"/>
        <end position="101"/>
    </location>
</feature>
<feature type="compositionally biased region" description="Acidic residues" evidence="3">
    <location>
        <begin position="66"/>
        <end position="76"/>
    </location>
</feature>
<dbReference type="EC" id="6.6.1.1" evidence="1"/>
<accession>A0A0G4NIH1</accession>
<gene>
    <name evidence="5" type="ORF">BN1723_006970</name>
</gene>
<dbReference type="InterPro" id="IPR052041">
    <property type="entry name" value="Nucleic_acid_metab_PIN/TRAM"/>
</dbReference>
<name>A0A0G4NIH1_VERLO</name>
<dbReference type="AlphaFoldDB" id="A0A0G4NIH1"/>
<evidence type="ECO:0000259" key="4">
    <source>
        <dbReference type="Pfam" id="PF17863"/>
    </source>
</evidence>
<feature type="domain" description="ChlI/MoxR AAA lid" evidence="4">
    <location>
        <begin position="430"/>
        <end position="489"/>
    </location>
</feature>
<dbReference type="PANTHER" id="PTHR11603">
    <property type="entry name" value="AAA FAMILY ATPASE"/>
    <property type="match status" value="1"/>
</dbReference>
<evidence type="ECO:0000256" key="3">
    <source>
        <dbReference type="SAM" id="MobiDB-lite"/>
    </source>
</evidence>
<feature type="region of interest" description="Disordered" evidence="3">
    <location>
        <begin position="49"/>
        <end position="105"/>
    </location>
</feature>
<evidence type="ECO:0000313" key="5">
    <source>
        <dbReference type="EMBL" id="CRK46272.1"/>
    </source>
</evidence>
<dbReference type="PANTHER" id="PTHR11603:SF132">
    <property type="entry name" value="C2H2-TYPE DOMAIN-CONTAINING PROTEIN"/>
    <property type="match status" value="1"/>
</dbReference>
<comment type="pathway">
    <text evidence="2">Porphyrin-containing compound metabolism.</text>
</comment>